<sequence>MDTAFRWEALVASSRNYPMEVQYARVGVGNSGRYVGVMERFTGAGLGEADGTVDMGSDANGGMEAPSSVDIVWLSYLEKKFYRLNVKFSSELQDKIRQKFRSKYYDWPAKRYWSFSGFVINMLPKGHVWLYVDGIGRRELVCDSFVGREVNVSLQDFDEDGYRYYKSLDAFCEGRLGDYTWAEENFKRNGLSDSLWDTYKTKFNYEIEFKFEDEKAALGTDYLYRFLTGEFWHRDNKPMPSALPRVREIQAGWEVGTTIYNGKFYFDEDEIIKGYAEAFKAKGASGKLVIEVSKYNNWFTIYLLVSGKKYPLTKTKIHVFRITPQHLKEEKWPFYNNHPDIYSGDIHYVGG</sequence>
<dbReference type="RefSeq" id="WP_004375738.1">
    <property type="nucleotide sequence ID" value="NZ_GG703891.1"/>
</dbReference>
<dbReference type="Pfam" id="PF11153">
    <property type="entry name" value="DUF2931"/>
    <property type="match status" value="1"/>
</dbReference>
<dbReference type="Proteomes" id="UP000004079">
    <property type="component" value="Unassembled WGS sequence"/>
</dbReference>
<dbReference type="AlphaFoldDB" id="D1QW54"/>
<evidence type="ECO:0000313" key="1">
    <source>
        <dbReference type="EMBL" id="EFB30453.1"/>
    </source>
</evidence>
<name>D1QW54_9BACT</name>
<evidence type="ECO:0000313" key="2">
    <source>
        <dbReference type="Proteomes" id="UP000004079"/>
    </source>
</evidence>
<dbReference type="InterPro" id="IPR021326">
    <property type="entry name" value="DUF2931"/>
</dbReference>
<protein>
    <recommendedName>
        <fullName evidence="3">DUF2931 family protein</fullName>
    </recommendedName>
</protein>
<dbReference type="STRING" id="649760.HMPREF0971_03249"/>
<organism evidence="1 2">
    <name type="scientific">Segatella oris F0302</name>
    <dbReference type="NCBI Taxonomy" id="649760"/>
    <lineage>
        <taxon>Bacteria</taxon>
        <taxon>Pseudomonadati</taxon>
        <taxon>Bacteroidota</taxon>
        <taxon>Bacteroidia</taxon>
        <taxon>Bacteroidales</taxon>
        <taxon>Prevotellaceae</taxon>
        <taxon>Segatella</taxon>
    </lineage>
</organism>
<gene>
    <name evidence="1" type="ORF">HMPREF0971_03249</name>
</gene>
<dbReference type="EMBL" id="ACUZ02000062">
    <property type="protein sequence ID" value="EFB30453.1"/>
    <property type="molecule type" value="Genomic_DNA"/>
</dbReference>
<evidence type="ECO:0008006" key="3">
    <source>
        <dbReference type="Google" id="ProtNLM"/>
    </source>
</evidence>
<dbReference type="HOGENOM" id="CLU_050989_0_0_10"/>
<accession>D1QW54</accession>
<comment type="caution">
    <text evidence="1">The sequence shown here is derived from an EMBL/GenBank/DDBJ whole genome shotgun (WGS) entry which is preliminary data.</text>
</comment>
<reference evidence="1 2" key="1">
    <citation type="submission" date="2009-11" db="EMBL/GenBank/DDBJ databases">
        <authorList>
            <person name="Weinstock G."/>
            <person name="Sodergren E."/>
            <person name="Clifton S."/>
            <person name="Fulton L."/>
            <person name="Fulton B."/>
            <person name="Courtney L."/>
            <person name="Fronick C."/>
            <person name="Harrison M."/>
            <person name="Strong C."/>
            <person name="Farmer C."/>
            <person name="Delahaunty K."/>
            <person name="Markovic C."/>
            <person name="Hall O."/>
            <person name="Minx P."/>
            <person name="Tomlinson C."/>
            <person name="Mitreva M."/>
            <person name="Nelson J."/>
            <person name="Hou S."/>
            <person name="Wollam A."/>
            <person name="Pepin K.H."/>
            <person name="Johnson M."/>
            <person name="Bhonagiri V."/>
            <person name="Nash W.E."/>
            <person name="Warren W."/>
            <person name="Chinwalla A."/>
            <person name="Mardis E.R."/>
            <person name="Wilson R.K."/>
        </authorList>
    </citation>
    <scope>NUCLEOTIDE SEQUENCE [LARGE SCALE GENOMIC DNA]</scope>
    <source>
        <strain evidence="1 2">F0302</strain>
    </source>
</reference>
<proteinExistence type="predicted"/>